<comment type="caution">
    <text evidence="1">The sequence shown here is derived from an EMBL/GenBank/DDBJ whole genome shotgun (WGS) entry which is preliminary data.</text>
</comment>
<gene>
    <name evidence="1" type="ORF">GCM10010862_07750</name>
</gene>
<organism evidence="1 2">
    <name type="scientific">Devosia nitrariae</name>
    <dbReference type="NCBI Taxonomy" id="2071872"/>
    <lineage>
        <taxon>Bacteria</taxon>
        <taxon>Pseudomonadati</taxon>
        <taxon>Pseudomonadota</taxon>
        <taxon>Alphaproteobacteria</taxon>
        <taxon>Hyphomicrobiales</taxon>
        <taxon>Devosiaceae</taxon>
        <taxon>Devosia</taxon>
    </lineage>
</organism>
<protein>
    <submittedName>
        <fullName evidence="1">Uncharacterized protein</fullName>
    </submittedName>
</protein>
<reference evidence="2" key="1">
    <citation type="journal article" date="2019" name="Int. J. Syst. Evol. Microbiol.">
        <title>The Global Catalogue of Microorganisms (GCM) 10K type strain sequencing project: providing services to taxonomists for standard genome sequencing and annotation.</title>
        <authorList>
            <consortium name="The Broad Institute Genomics Platform"/>
            <consortium name="The Broad Institute Genome Sequencing Center for Infectious Disease"/>
            <person name="Wu L."/>
            <person name="Ma J."/>
        </authorList>
    </citation>
    <scope>NUCLEOTIDE SEQUENCE [LARGE SCALE GENOMIC DNA]</scope>
    <source>
        <strain evidence="2">NBRC 112416</strain>
    </source>
</reference>
<accession>A0ABQ5W136</accession>
<name>A0ABQ5W136_9HYPH</name>
<proteinExistence type="predicted"/>
<dbReference type="EMBL" id="BSNS01000004">
    <property type="protein sequence ID" value="GLQ53516.1"/>
    <property type="molecule type" value="Genomic_DNA"/>
</dbReference>
<sequence>MRQMGALTYEKIGGAGTLWVRSGGECGTLAGCARYFDTCSSQSGADNIGSCKSSGERCKG</sequence>
<evidence type="ECO:0000313" key="2">
    <source>
        <dbReference type="Proteomes" id="UP001156691"/>
    </source>
</evidence>
<dbReference type="Proteomes" id="UP001156691">
    <property type="component" value="Unassembled WGS sequence"/>
</dbReference>
<evidence type="ECO:0000313" key="1">
    <source>
        <dbReference type="EMBL" id="GLQ53516.1"/>
    </source>
</evidence>
<keyword evidence="2" id="KW-1185">Reference proteome</keyword>